<dbReference type="PANTHER" id="PTHR48098">
    <property type="entry name" value="ENTEROCHELIN ESTERASE-RELATED"/>
    <property type="match status" value="1"/>
</dbReference>
<gene>
    <name evidence="1" type="ORF">HUW51_19625</name>
</gene>
<dbReference type="AlphaFoldDB" id="A0A7G7GCE4"/>
<proteinExistence type="predicted"/>
<evidence type="ECO:0000313" key="2">
    <source>
        <dbReference type="Proteomes" id="UP000515237"/>
    </source>
</evidence>
<dbReference type="InterPro" id="IPR050583">
    <property type="entry name" value="Mycobacterial_A85_antigen"/>
</dbReference>
<dbReference type="InterPro" id="IPR013783">
    <property type="entry name" value="Ig-like_fold"/>
</dbReference>
<keyword evidence="2" id="KW-1185">Reference proteome</keyword>
<reference evidence="1 2" key="1">
    <citation type="journal article" date="2018" name="Int. J. Syst. Evol. Microbiol.">
        <title>Adhaeribacter swui sp. nov., isolated from wet mud.</title>
        <authorList>
            <person name="Kim D.U."/>
            <person name="Kim K.W."/>
            <person name="Kang M.S."/>
            <person name="Kim J.Y."/>
            <person name="Jang J.H."/>
            <person name="Kim M.K."/>
        </authorList>
    </citation>
    <scope>NUCLEOTIDE SEQUENCE [LARGE SCALE GENOMIC DNA]</scope>
    <source>
        <strain evidence="1 2">KCTC 52873</strain>
    </source>
</reference>
<dbReference type="Proteomes" id="UP000515237">
    <property type="component" value="Chromosome"/>
</dbReference>
<dbReference type="CDD" id="cd11294">
    <property type="entry name" value="E_set_Esterase_like_N"/>
    <property type="match status" value="1"/>
</dbReference>
<dbReference type="Pfam" id="PF00756">
    <property type="entry name" value="Esterase"/>
    <property type="match status" value="1"/>
</dbReference>
<dbReference type="InterPro" id="IPR000801">
    <property type="entry name" value="Esterase-like"/>
</dbReference>
<organism evidence="1 2">
    <name type="scientific">Adhaeribacter swui</name>
    <dbReference type="NCBI Taxonomy" id="2086471"/>
    <lineage>
        <taxon>Bacteria</taxon>
        <taxon>Pseudomonadati</taxon>
        <taxon>Bacteroidota</taxon>
        <taxon>Cytophagia</taxon>
        <taxon>Cytophagales</taxon>
        <taxon>Hymenobacteraceae</taxon>
        <taxon>Adhaeribacter</taxon>
    </lineage>
</organism>
<accession>A0A7G7GCE4</accession>
<dbReference type="KEGG" id="aswu:HUW51_19625"/>
<sequence length="386" mass="43255">MQEKSVTRLLLLLVMFCISNYAISQPPRGPLVISPQIHPDKKVTFRYQAPSAKEVKFSAQFEKAPVAMIKDTAGIWSVTVGPVKPDIYPYNFVVDGISVMDPANVAFFPNERFKASLVDIPGETPLIHAMRDVPHGSVTYEYYPSVSGTTGSLVVYTPPGYDKDASKKYPVFYLISGTTDTEETWFKVGRTNVILDNLIAEGKAKPMIVVMPYGNVEARIAAQKGGPKPADPMGRESEEAITRAKTFEADLMQNVLPYIEKNYRTINNKDNRAIGGFSRGGGQTLRTAFSNMDKFSWVCCYSAYLSPKEMESSYKPIYENASRTNQQLKLFWISVGTDDFLYKSTVEFMDFLKAKNVNYKSLVTDGGHTWMNTKVYLTQTAQLLFK</sequence>
<dbReference type="InterPro" id="IPR029058">
    <property type="entry name" value="AB_hydrolase_fold"/>
</dbReference>
<dbReference type="RefSeq" id="WP_185271322.1">
    <property type="nucleotide sequence ID" value="NZ_CP055156.1"/>
</dbReference>
<dbReference type="GO" id="GO:0016747">
    <property type="term" value="F:acyltransferase activity, transferring groups other than amino-acyl groups"/>
    <property type="evidence" value="ECO:0007669"/>
    <property type="project" value="TreeGrafter"/>
</dbReference>
<dbReference type="InterPro" id="IPR014756">
    <property type="entry name" value="Ig_E-set"/>
</dbReference>
<dbReference type="SUPFAM" id="SSF53474">
    <property type="entry name" value="alpha/beta-Hydrolases"/>
    <property type="match status" value="1"/>
</dbReference>
<evidence type="ECO:0000313" key="1">
    <source>
        <dbReference type="EMBL" id="QNF34828.1"/>
    </source>
</evidence>
<dbReference type="PANTHER" id="PTHR48098:SF1">
    <property type="entry name" value="DIACYLGLYCEROL ACYLTRANSFERASE_MYCOLYLTRANSFERASE AG85A"/>
    <property type="match status" value="1"/>
</dbReference>
<dbReference type="SUPFAM" id="SSF81296">
    <property type="entry name" value="E set domains"/>
    <property type="match status" value="1"/>
</dbReference>
<dbReference type="Gene3D" id="2.60.40.10">
    <property type="entry name" value="Immunoglobulins"/>
    <property type="match status" value="1"/>
</dbReference>
<dbReference type="EMBL" id="CP055156">
    <property type="protein sequence ID" value="QNF34828.1"/>
    <property type="molecule type" value="Genomic_DNA"/>
</dbReference>
<name>A0A7G7GCE4_9BACT</name>
<protein>
    <submittedName>
        <fullName evidence="1">Esterase</fullName>
    </submittedName>
</protein>
<dbReference type="Gene3D" id="3.40.50.1820">
    <property type="entry name" value="alpha/beta hydrolase"/>
    <property type="match status" value="1"/>
</dbReference>